<proteinExistence type="predicted"/>
<reference evidence="1 2" key="1">
    <citation type="submission" date="2016-01" db="EMBL/GenBank/DDBJ databases">
        <title>The new phylogeny of the genus Mycobacterium.</title>
        <authorList>
            <person name="Tarcisio F."/>
            <person name="Conor M."/>
            <person name="Antonella G."/>
            <person name="Elisabetta G."/>
            <person name="Giulia F.S."/>
            <person name="Sara T."/>
            <person name="Anna F."/>
            <person name="Clotilde B."/>
            <person name="Roberto B."/>
            <person name="Veronica D.S."/>
            <person name="Fabio R."/>
            <person name="Monica P."/>
            <person name="Olivier J."/>
            <person name="Enrico T."/>
            <person name="Nicola S."/>
        </authorList>
    </citation>
    <scope>NUCLEOTIDE SEQUENCE [LARGE SCALE GENOMIC DNA]</scope>
    <source>
        <strain evidence="1 2">DSM 45166</strain>
    </source>
</reference>
<gene>
    <name evidence="1" type="ORF">AWC14_21940</name>
</gene>
<accession>A0A1X1YE47</accession>
<dbReference type="Proteomes" id="UP000193487">
    <property type="component" value="Unassembled WGS sequence"/>
</dbReference>
<sequence length="127" mass="14072">MTSAHRATRRPFTLALCRTCTTQSELPVLEALRATIRRCDHGMLVVTGCMLRIATCGSRFHGPGVMVVLQPCSIDRVPSEPALWIGPINDETDVCILCDWLQRGEWDCHALPARLCRTTGRNVGILN</sequence>
<protein>
    <submittedName>
        <fullName evidence="1">Uncharacterized protein</fullName>
    </submittedName>
</protein>
<organism evidence="1 2">
    <name type="scientific">Mycobacterium kyorinense</name>
    <dbReference type="NCBI Taxonomy" id="487514"/>
    <lineage>
        <taxon>Bacteria</taxon>
        <taxon>Bacillati</taxon>
        <taxon>Actinomycetota</taxon>
        <taxon>Actinomycetes</taxon>
        <taxon>Mycobacteriales</taxon>
        <taxon>Mycobacteriaceae</taxon>
        <taxon>Mycobacterium</taxon>
    </lineage>
</organism>
<dbReference type="EMBL" id="LQPE01000022">
    <property type="protein sequence ID" value="ORW09359.1"/>
    <property type="molecule type" value="Genomic_DNA"/>
</dbReference>
<name>A0A1X1YE47_9MYCO</name>
<keyword evidence="2" id="KW-1185">Reference proteome</keyword>
<evidence type="ECO:0000313" key="1">
    <source>
        <dbReference type="EMBL" id="ORW09359.1"/>
    </source>
</evidence>
<dbReference type="AlphaFoldDB" id="A0A1X1YE47"/>
<comment type="caution">
    <text evidence="1">The sequence shown here is derived from an EMBL/GenBank/DDBJ whole genome shotgun (WGS) entry which is preliminary data.</text>
</comment>
<evidence type="ECO:0000313" key="2">
    <source>
        <dbReference type="Proteomes" id="UP000193487"/>
    </source>
</evidence>
<dbReference type="OrthoDB" id="3699656at2"/>